<dbReference type="InterPro" id="IPR010816">
    <property type="entry name" value="Het-C"/>
</dbReference>
<dbReference type="EMBL" id="MU155130">
    <property type="protein sequence ID" value="KAF9486522.1"/>
    <property type="molecule type" value="Genomic_DNA"/>
</dbReference>
<feature type="compositionally biased region" description="Basic and acidic residues" evidence="1">
    <location>
        <begin position="636"/>
        <end position="646"/>
    </location>
</feature>
<organism evidence="3 4">
    <name type="scientific">Pholiota conissans</name>
    <dbReference type="NCBI Taxonomy" id="109636"/>
    <lineage>
        <taxon>Eukaryota</taxon>
        <taxon>Fungi</taxon>
        <taxon>Dikarya</taxon>
        <taxon>Basidiomycota</taxon>
        <taxon>Agaricomycotina</taxon>
        <taxon>Agaricomycetes</taxon>
        <taxon>Agaricomycetidae</taxon>
        <taxon>Agaricales</taxon>
        <taxon>Agaricineae</taxon>
        <taxon>Strophariaceae</taxon>
        <taxon>Pholiota</taxon>
    </lineage>
</organism>
<dbReference type="Pfam" id="PF07217">
    <property type="entry name" value="Het-C"/>
    <property type="match status" value="1"/>
</dbReference>
<feature type="compositionally biased region" description="Polar residues" evidence="1">
    <location>
        <begin position="667"/>
        <end position="680"/>
    </location>
</feature>
<feature type="compositionally biased region" description="Polar residues" evidence="1">
    <location>
        <begin position="736"/>
        <end position="748"/>
    </location>
</feature>
<comment type="caution">
    <text evidence="3">The sequence shown here is derived from an EMBL/GenBank/DDBJ whole genome shotgun (WGS) entry which is preliminary data.</text>
</comment>
<dbReference type="PANTHER" id="PTHR14905:SF7">
    <property type="entry name" value="VON WILLEBRAND FACTOR A DOMAIN-CONTAINING PROTEIN 7"/>
    <property type="match status" value="1"/>
</dbReference>
<feature type="region of interest" description="Disordered" evidence="1">
    <location>
        <begin position="560"/>
        <end position="895"/>
    </location>
</feature>
<feature type="compositionally biased region" description="Polar residues" evidence="1">
    <location>
        <begin position="836"/>
        <end position="850"/>
    </location>
</feature>
<feature type="compositionally biased region" description="Low complexity" evidence="1">
    <location>
        <begin position="800"/>
        <end position="817"/>
    </location>
</feature>
<evidence type="ECO:0000256" key="1">
    <source>
        <dbReference type="SAM" id="MobiDB-lite"/>
    </source>
</evidence>
<feature type="chain" id="PRO_5040257807" evidence="2">
    <location>
        <begin position="28"/>
        <end position="895"/>
    </location>
</feature>
<feature type="compositionally biased region" description="Polar residues" evidence="1">
    <location>
        <begin position="614"/>
        <end position="630"/>
    </location>
</feature>
<feature type="compositionally biased region" description="Polar residues" evidence="1">
    <location>
        <begin position="711"/>
        <end position="727"/>
    </location>
</feature>
<name>A0A9P5ZE00_9AGAR</name>
<sequence length="895" mass="99351">MAFSSNLTNTFFLLTILVVLLPVETYAFGAGDIPDFAYLNDKAFRHGDIENILETLAKTSGAAIGGSGLFGFAASIVKQASGGSKFTKSDVKKVYFGNWLRDYSQAMDIAGLSKLSADTLVLIVSVLGFMTFGFASDEFEVTADRLGVYLPVEHIDNPKGYAEKEGDARTFHPKLRPPVNPRELEIDPRTGMKKYIATENQGWDTSTAFIRRTLRACIQHGRQARGQEGPALWEAYRLLGTGLHTMEDLLAHSNWCELALRKMGHEEVFCHVGENVTVNTPNGRAPPLITGTFGSADFMHSLLGEAGDKLSQASVTDLSAKMDKSAQGNGPDLSALKGILGKLGGGEDKLDKAEEMKQQAKAYNFNPDNVAPPEVQRQLLDLLKWHDEILKSVIEKIEMVPGLTELLDEFSNALNAYIYTILAPYLGPILTQATGVLNEGSKAVIDSDDQYEVFNNPDASDPSHSLLSKDHFGLILNEPAGKIAQIVDIHSVNLIVEAWSNGSDPDEVITQILEAFHHPYYATGRSAIQNQMLDHMERWIGGLGSEAADIIASLTKESVREHKNKRHGLEDTEEAGYGGCGHGYQPSRTSGNVAGSGGYQSSQSYSQTDVGYGQESTADYNTQSQYQSESYGVGRKFGDGPQRDDGDNNYSGSGRYESETPSYGGRQESSYGGRQESSYGGRQEPSYGGQPEEYQEGHHRRRDEDQEYRSSTRTYGGQPQGGYTAQSEGYAPSYGQPEQPSYGGNQYGRSEDNEDDDKPRRKHGHRHHDSEEGQPRREQEGYGAQREYEQPSYGRLESTEQSYGQQEYSQEQSYGQSRRPQEYVQPESYRQREYGQQESHGQSEYGQQPSEYAPNYENRDDTFGAERLNIGGDDEFNEDGERRHHRHHRRDEDGY</sequence>
<evidence type="ECO:0000313" key="4">
    <source>
        <dbReference type="Proteomes" id="UP000807469"/>
    </source>
</evidence>
<dbReference type="PANTHER" id="PTHR14905">
    <property type="entry name" value="NG37"/>
    <property type="match status" value="1"/>
</dbReference>
<feature type="signal peptide" evidence="2">
    <location>
        <begin position="1"/>
        <end position="27"/>
    </location>
</feature>
<dbReference type="OrthoDB" id="2506204at2759"/>
<accession>A0A9P5ZE00</accession>
<dbReference type="AlphaFoldDB" id="A0A9P5ZE00"/>
<evidence type="ECO:0000313" key="3">
    <source>
        <dbReference type="EMBL" id="KAF9486522.1"/>
    </source>
</evidence>
<keyword evidence="2" id="KW-0732">Signal</keyword>
<proteinExistence type="predicted"/>
<dbReference type="Proteomes" id="UP000807469">
    <property type="component" value="Unassembled WGS sequence"/>
</dbReference>
<feature type="compositionally biased region" description="Basic and acidic residues" evidence="1">
    <location>
        <begin position="768"/>
        <end position="780"/>
    </location>
</feature>
<evidence type="ECO:0000256" key="2">
    <source>
        <dbReference type="SAM" id="SignalP"/>
    </source>
</evidence>
<dbReference type="InterPro" id="IPR052577">
    <property type="entry name" value="VWA7"/>
</dbReference>
<keyword evidence="4" id="KW-1185">Reference proteome</keyword>
<gene>
    <name evidence="3" type="ORF">BDN70DRAFT_870090</name>
</gene>
<reference evidence="3" key="1">
    <citation type="submission" date="2020-11" db="EMBL/GenBank/DDBJ databases">
        <authorList>
            <consortium name="DOE Joint Genome Institute"/>
            <person name="Ahrendt S."/>
            <person name="Riley R."/>
            <person name="Andreopoulos W."/>
            <person name="Labutti K."/>
            <person name="Pangilinan J."/>
            <person name="Ruiz-Duenas F.J."/>
            <person name="Barrasa J.M."/>
            <person name="Sanchez-Garcia M."/>
            <person name="Camarero S."/>
            <person name="Miyauchi S."/>
            <person name="Serrano A."/>
            <person name="Linde D."/>
            <person name="Babiker R."/>
            <person name="Drula E."/>
            <person name="Ayuso-Fernandez I."/>
            <person name="Pacheco R."/>
            <person name="Padilla G."/>
            <person name="Ferreira P."/>
            <person name="Barriuso J."/>
            <person name="Kellner H."/>
            <person name="Castanera R."/>
            <person name="Alfaro M."/>
            <person name="Ramirez L."/>
            <person name="Pisabarro A.G."/>
            <person name="Kuo A."/>
            <person name="Tritt A."/>
            <person name="Lipzen A."/>
            <person name="He G."/>
            <person name="Yan M."/>
            <person name="Ng V."/>
            <person name="Cullen D."/>
            <person name="Martin F."/>
            <person name="Rosso M.-N."/>
            <person name="Henrissat B."/>
            <person name="Hibbett D."/>
            <person name="Martinez A.T."/>
            <person name="Grigoriev I.V."/>
        </authorList>
    </citation>
    <scope>NUCLEOTIDE SEQUENCE</scope>
    <source>
        <strain evidence="3">CIRM-BRFM 674</strain>
    </source>
</reference>
<protein>
    <submittedName>
        <fullName evidence="3">Het-C-domain-containing protein</fullName>
    </submittedName>
</protein>